<evidence type="ECO:0000313" key="2">
    <source>
        <dbReference type="Proteomes" id="UP001174932"/>
    </source>
</evidence>
<comment type="caution">
    <text evidence="1">The sequence shown here is derived from an EMBL/GenBank/DDBJ whole genome shotgun (WGS) entry which is preliminary data.</text>
</comment>
<gene>
    <name evidence="1" type="ORF">Q4481_05515</name>
</gene>
<dbReference type="InterPro" id="IPR015797">
    <property type="entry name" value="NUDIX_hydrolase-like_dom_sf"/>
</dbReference>
<accession>A0ABT8YI82</accession>
<dbReference type="Proteomes" id="UP001174932">
    <property type="component" value="Unassembled WGS sequence"/>
</dbReference>
<reference evidence="1" key="1">
    <citation type="journal article" date="2015" name="Int. J. Syst. Evol. Microbiol.">
        <title>Rhizobium alvei sp. nov., isolated from a freshwater river.</title>
        <authorList>
            <person name="Sheu S.Y."/>
            <person name="Huang H.W."/>
            <person name="Young C.C."/>
            <person name="Chen W.M."/>
        </authorList>
    </citation>
    <scope>NUCLEOTIDE SEQUENCE</scope>
    <source>
        <strain evidence="1">TNR-22</strain>
    </source>
</reference>
<name>A0ABT8YI82_9HYPH</name>
<keyword evidence="2" id="KW-1185">Reference proteome</keyword>
<organism evidence="1 2">
    <name type="scientific">Rhizobium alvei</name>
    <dbReference type="NCBI Taxonomy" id="1132659"/>
    <lineage>
        <taxon>Bacteria</taxon>
        <taxon>Pseudomonadati</taxon>
        <taxon>Pseudomonadota</taxon>
        <taxon>Alphaproteobacteria</taxon>
        <taxon>Hyphomicrobiales</taxon>
        <taxon>Rhizobiaceae</taxon>
        <taxon>Rhizobium/Agrobacterium group</taxon>
        <taxon>Rhizobium</taxon>
    </lineage>
</organism>
<keyword evidence="1" id="KW-0378">Hydrolase</keyword>
<sequence length="248" mass="27623">MPMPDHALSGFPAENLIFPVRSLHLEVAEGEHPFVCDKRTAIAENWQAEHAANPSLYDGRMVLQHRLSHDDGAIRGRAFMIPFSAFLYWRRAERPVEAAHLFAMPLILTKDGALIAIRMAETTANPGRVYCAAGSMDASDVFDGRLDIDFNMRREVGEETGLDLGDALADPVAHACWSQNTVTIFRRFRFDLSEADIVERIGAHIASEAEPEISAAVPIRSADPQAHDYAFFMPPILGWLTEQKDIRP</sequence>
<proteinExistence type="predicted"/>
<dbReference type="EMBL" id="JAUOZU010000005">
    <property type="protein sequence ID" value="MDO6963406.1"/>
    <property type="molecule type" value="Genomic_DNA"/>
</dbReference>
<reference evidence="1" key="2">
    <citation type="submission" date="2023-07" db="EMBL/GenBank/DDBJ databases">
        <authorList>
            <person name="Shen H."/>
        </authorList>
    </citation>
    <scope>NUCLEOTIDE SEQUENCE</scope>
    <source>
        <strain evidence="1">TNR-22</strain>
    </source>
</reference>
<protein>
    <submittedName>
        <fullName evidence="1">NUDIX hydrolase</fullName>
    </submittedName>
</protein>
<dbReference type="GO" id="GO:0016787">
    <property type="term" value="F:hydrolase activity"/>
    <property type="evidence" value="ECO:0007669"/>
    <property type="project" value="UniProtKB-KW"/>
</dbReference>
<evidence type="ECO:0000313" key="1">
    <source>
        <dbReference type="EMBL" id="MDO6963406.1"/>
    </source>
</evidence>
<dbReference type="SUPFAM" id="SSF55811">
    <property type="entry name" value="Nudix"/>
    <property type="match status" value="1"/>
</dbReference>
<dbReference type="RefSeq" id="WP_354542309.1">
    <property type="nucleotide sequence ID" value="NZ_JBEPMS010000006.1"/>
</dbReference>